<dbReference type="InterPro" id="IPR050335">
    <property type="entry name" value="ERT1_acuK_gluconeogen_tf"/>
</dbReference>
<comment type="subcellular location">
    <subcellularLocation>
        <location evidence="1">Nucleus</location>
    </subcellularLocation>
</comment>
<dbReference type="InParanoid" id="A0A1D2VMP4"/>
<dbReference type="InterPro" id="IPR056751">
    <property type="entry name" value="PAS_13"/>
</dbReference>
<dbReference type="InterPro" id="IPR000014">
    <property type="entry name" value="PAS"/>
</dbReference>
<dbReference type="GeneID" id="30966266"/>
<protein>
    <recommendedName>
        <fullName evidence="8">ERT1/acuK family PAS domain-containing protein</fullName>
    </recommendedName>
</protein>
<proteinExistence type="predicted"/>
<dbReference type="EMBL" id="KV454476">
    <property type="protein sequence ID" value="ODV62837.1"/>
    <property type="molecule type" value="Genomic_DNA"/>
</dbReference>
<dbReference type="STRING" id="1344418.A0A1D2VMP4"/>
<evidence type="ECO:0000256" key="3">
    <source>
        <dbReference type="ARBA" id="ARBA00022833"/>
    </source>
</evidence>
<evidence type="ECO:0000256" key="5">
    <source>
        <dbReference type="ARBA" id="ARBA00023125"/>
    </source>
</evidence>
<evidence type="ECO:0000256" key="1">
    <source>
        <dbReference type="ARBA" id="ARBA00004123"/>
    </source>
</evidence>
<dbReference type="CDD" id="cd00130">
    <property type="entry name" value="PAS"/>
    <property type="match status" value="1"/>
</dbReference>
<evidence type="ECO:0000313" key="10">
    <source>
        <dbReference type="Proteomes" id="UP000095038"/>
    </source>
</evidence>
<dbReference type="RefSeq" id="XP_020049144.1">
    <property type="nucleotide sequence ID" value="XM_020192630.1"/>
</dbReference>
<dbReference type="GO" id="GO:0000977">
    <property type="term" value="F:RNA polymerase II transcription regulatory region sequence-specific DNA binding"/>
    <property type="evidence" value="ECO:0007669"/>
    <property type="project" value="TreeGrafter"/>
</dbReference>
<name>A0A1D2VMP4_9ASCO</name>
<feature type="domain" description="ERT1/acuK family PAS" evidence="8">
    <location>
        <begin position="156"/>
        <end position="230"/>
    </location>
</feature>
<dbReference type="OrthoDB" id="2538135at2759"/>
<sequence>MTYPDVIDVIEKKKKLNPAILHTNDAGLKSQISFSIGVQSDINNCSTNDSSFASASSNNNHSSTGDWGLRFKEPEEIYAKVKVPFGYKLGYHLLITYLRKRFNKDQLVKMAKSMTEYRPSFIACTITLKEDDLIFMEQCFQRTLLEYDKYISISGTPTIVWRRTGQICYVSQEFVILTGWTRDRLLKKGTFIVELMDDNSVIEYFDLFSKIAYGDFRGATMTSCTLLTCNGKKINTTCIWTLKRDVFGIPMMIVGNFLPILT</sequence>
<keyword evidence="7" id="KW-0539">Nucleus</keyword>
<dbReference type="GO" id="GO:0046872">
    <property type="term" value="F:metal ion binding"/>
    <property type="evidence" value="ECO:0007669"/>
    <property type="project" value="UniProtKB-KW"/>
</dbReference>
<keyword evidence="2" id="KW-0479">Metal-binding</keyword>
<keyword evidence="4" id="KW-0805">Transcription regulation</keyword>
<dbReference type="SUPFAM" id="SSF55785">
    <property type="entry name" value="PYP-like sensor domain (PAS domain)"/>
    <property type="match status" value="1"/>
</dbReference>
<gene>
    <name evidence="9" type="ORF">ASCRUDRAFT_74296</name>
</gene>
<dbReference type="GO" id="GO:0003700">
    <property type="term" value="F:DNA-binding transcription factor activity"/>
    <property type="evidence" value="ECO:0007669"/>
    <property type="project" value="TreeGrafter"/>
</dbReference>
<dbReference type="GO" id="GO:0009267">
    <property type="term" value="P:cellular response to starvation"/>
    <property type="evidence" value="ECO:0007669"/>
    <property type="project" value="TreeGrafter"/>
</dbReference>
<accession>A0A1D2VMP4</accession>
<evidence type="ECO:0000259" key="8">
    <source>
        <dbReference type="Pfam" id="PF24990"/>
    </source>
</evidence>
<reference evidence="10" key="1">
    <citation type="submission" date="2016-05" db="EMBL/GenBank/DDBJ databases">
        <title>Comparative genomics of biotechnologically important yeasts.</title>
        <authorList>
            <consortium name="DOE Joint Genome Institute"/>
            <person name="Riley R."/>
            <person name="Haridas S."/>
            <person name="Wolfe K.H."/>
            <person name="Lopes M.R."/>
            <person name="Hittinger C.T."/>
            <person name="Goker M."/>
            <person name="Salamov A."/>
            <person name="Wisecaver J."/>
            <person name="Long T.M."/>
            <person name="Aerts A.L."/>
            <person name="Barry K."/>
            <person name="Choi C."/>
            <person name="Clum A."/>
            <person name="Coughlan A.Y."/>
            <person name="Deshpande S."/>
            <person name="Douglass A.P."/>
            <person name="Hanson S.J."/>
            <person name="Klenk H.-P."/>
            <person name="Labutti K."/>
            <person name="Lapidus A."/>
            <person name="Lindquist E."/>
            <person name="Lipzen A."/>
            <person name="Meier-Kolthoff J.P."/>
            <person name="Ohm R.A."/>
            <person name="Otillar R.P."/>
            <person name="Pangilinan J."/>
            <person name="Peng Y."/>
            <person name="Rokas A."/>
            <person name="Rosa C.A."/>
            <person name="Scheuner C."/>
            <person name="Sibirny A.A."/>
            <person name="Slot J.C."/>
            <person name="Stielow J.B."/>
            <person name="Sun H."/>
            <person name="Kurtzman C.P."/>
            <person name="Blackwell M."/>
            <person name="Grigoriev I.V."/>
            <person name="Jeffries T.W."/>
        </authorList>
    </citation>
    <scope>NUCLEOTIDE SEQUENCE [LARGE SCALE GENOMIC DNA]</scope>
    <source>
        <strain evidence="10">DSM 1968</strain>
    </source>
</reference>
<dbReference type="Pfam" id="PF24990">
    <property type="entry name" value="PAS_13"/>
    <property type="match status" value="2"/>
</dbReference>
<keyword evidence="5" id="KW-0238">DNA-binding</keyword>
<dbReference type="PANTHER" id="PTHR47659">
    <property type="entry name" value="ZN(II)2CYS6 TRANSCRIPTION FACTOR (EUROFUNG)-RELATED"/>
    <property type="match status" value="1"/>
</dbReference>
<evidence type="ECO:0000256" key="4">
    <source>
        <dbReference type="ARBA" id="ARBA00023015"/>
    </source>
</evidence>
<dbReference type="PANTHER" id="PTHR47659:SF1">
    <property type="entry name" value="TRANSCRIPTION ACTIVATOR OF GLUCONEOGENESIS ERT1"/>
    <property type="match status" value="1"/>
</dbReference>
<keyword evidence="6" id="KW-0804">Transcription</keyword>
<evidence type="ECO:0000256" key="6">
    <source>
        <dbReference type="ARBA" id="ARBA00023163"/>
    </source>
</evidence>
<evidence type="ECO:0000256" key="7">
    <source>
        <dbReference type="ARBA" id="ARBA00023242"/>
    </source>
</evidence>
<evidence type="ECO:0000256" key="2">
    <source>
        <dbReference type="ARBA" id="ARBA00022723"/>
    </source>
</evidence>
<dbReference type="GO" id="GO:0005634">
    <property type="term" value="C:nucleus"/>
    <property type="evidence" value="ECO:0007669"/>
    <property type="project" value="UniProtKB-SubCell"/>
</dbReference>
<dbReference type="InterPro" id="IPR035965">
    <property type="entry name" value="PAS-like_dom_sf"/>
</dbReference>
<evidence type="ECO:0000313" key="9">
    <source>
        <dbReference type="EMBL" id="ODV62837.1"/>
    </source>
</evidence>
<organism evidence="9 10">
    <name type="scientific">Ascoidea rubescens DSM 1968</name>
    <dbReference type="NCBI Taxonomy" id="1344418"/>
    <lineage>
        <taxon>Eukaryota</taxon>
        <taxon>Fungi</taxon>
        <taxon>Dikarya</taxon>
        <taxon>Ascomycota</taxon>
        <taxon>Saccharomycotina</taxon>
        <taxon>Saccharomycetes</taxon>
        <taxon>Ascoideaceae</taxon>
        <taxon>Ascoidea</taxon>
    </lineage>
</organism>
<keyword evidence="10" id="KW-1185">Reference proteome</keyword>
<keyword evidence="3" id="KW-0862">Zinc</keyword>
<dbReference type="AlphaFoldDB" id="A0A1D2VMP4"/>
<feature type="domain" description="ERT1/acuK family PAS" evidence="8">
    <location>
        <begin position="231"/>
        <end position="259"/>
    </location>
</feature>
<dbReference type="Proteomes" id="UP000095038">
    <property type="component" value="Unassembled WGS sequence"/>
</dbReference>